<dbReference type="OMA" id="MIHIAIM"/>
<evidence type="ECO:0000256" key="3">
    <source>
        <dbReference type="ARBA" id="ARBA00022989"/>
    </source>
</evidence>
<evidence type="ECO:0000313" key="7">
    <source>
        <dbReference type="Proteomes" id="UP000008144"/>
    </source>
</evidence>
<dbReference type="GeneTree" id="ENSGT01030000234625"/>
<dbReference type="HOGENOM" id="CLU_023132_1_1_1"/>
<accession>H2XJM7</accession>
<dbReference type="InParanoid" id="H2XJM7"/>
<organism evidence="6 7">
    <name type="scientific">Ciona intestinalis</name>
    <name type="common">Transparent sea squirt</name>
    <name type="synonym">Ascidia intestinalis</name>
    <dbReference type="NCBI Taxonomy" id="7719"/>
    <lineage>
        <taxon>Eukaryota</taxon>
        <taxon>Metazoa</taxon>
        <taxon>Chordata</taxon>
        <taxon>Tunicata</taxon>
        <taxon>Ascidiacea</taxon>
        <taxon>Phlebobranchia</taxon>
        <taxon>Cionidae</taxon>
        <taxon>Ciona</taxon>
    </lineage>
</organism>
<feature type="transmembrane region" description="Helical" evidence="5">
    <location>
        <begin position="79"/>
        <end position="96"/>
    </location>
</feature>
<evidence type="ECO:0008006" key="8">
    <source>
        <dbReference type="Google" id="ProtNLM"/>
    </source>
</evidence>
<dbReference type="GO" id="GO:0020037">
    <property type="term" value="F:heme binding"/>
    <property type="evidence" value="ECO:0000318"/>
    <property type="project" value="GO_Central"/>
</dbReference>
<feature type="transmembrane region" description="Helical" evidence="5">
    <location>
        <begin position="141"/>
        <end position="162"/>
    </location>
</feature>
<protein>
    <recommendedName>
        <fullName evidence="8">Major facilitator superfamily (MFS) profile domain-containing protein</fullName>
    </recommendedName>
</protein>
<keyword evidence="4 5" id="KW-0472">Membrane</keyword>
<dbReference type="GO" id="GO:0015232">
    <property type="term" value="F:heme transmembrane transporter activity"/>
    <property type="evidence" value="ECO:0000318"/>
    <property type="project" value="GO_Central"/>
</dbReference>
<evidence type="ECO:0000256" key="2">
    <source>
        <dbReference type="ARBA" id="ARBA00022692"/>
    </source>
</evidence>
<keyword evidence="7" id="KW-1185">Reference proteome</keyword>
<dbReference type="InterPro" id="IPR036259">
    <property type="entry name" value="MFS_trans_sf"/>
</dbReference>
<dbReference type="Gene3D" id="1.20.1250.20">
    <property type="entry name" value="MFS general substrate transporter like domains"/>
    <property type="match status" value="1"/>
</dbReference>
<dbReference type="Ensembl" id="ENSCINT00000035925.1">
    <property type="protein sequence ID" value="ENSCINP00000029859.1"/>
    <property type="gene ID" value="ENSCING00000024788.1"/>
</dbReference>
<keyword evidence="3 5" id="KW-1133">Transmembrane helix</keyword>
<dbReference type="GO" id="GO:0097037">
    <property type="term" value="P:heme export"/>
    <property type="evidence" value="ECO:0000318"/>
    <property type="project" value="GO_Central"/>
</dbReference>
<dbReference type="GO" id="GO:0016020">
    <property type="term" value="C:membrane"/>
    <property type="evidence" value="ECO:0000318"/>
    <property type="project" value="GO_Central"/>
</dbReference>
<evidence type="ECO:0000256" key="4">
    <source>
        <dbReference type="ARBA" id="ARBA00023136"/>
    </source>
</evidence>
<feature type="transmembrane region" description="Helical" evidence="5">
    <location>
        <begin position="55"/>
        <end position="73"/>
    </location>
</feature>
<reference evidence="6" key="4">
    <citation type="submission" date="2025-09" db="UniProtKB">
        <authorList>
            <consortium name="Ensembl"/>
        </authorList>
    </citation>
    <scope>IDENTIFICATION</scope>
</reference>
<keyword evidence="2 5" id="KW-0812">Transmembrane</keyword>
<dbReference type="PANTHER" id="PTHR10924">
    <property type="entry name" value="MAJOR FACILITATOR SUPERFAMILY PROTEIN-RELATED"/>
    <property type="match status" value="1"/>
</dbReference>
<evidence type="ECO:0000256" key="5">
    <source>
        <dbReference type="SAM" id="Phobius"/>
    </source>
</evidence>
<dbReference type="EMBL" id="EAAA01001698">
    <property type="status" value="NOT_ANNOTATED_CDS"/>
    <property type="molecule type" value="Genomic_DNA"/>
</dbReference>
<dbReference type="Proteomes" id="UP000008144">
    <property type="component" value="Chromosome 3"/>
</dbReference>
<comment type="subcellular location">
    <subcellularLocation>
        <location evidence="1">Membrane</location>
        <topology evidence="1">Multi-pass membrane protein</topology>
    </subcellularLocation>
</comment>
<dbReference type="AlphaFoldDB" id="H2XJM7"/>
<evidence type="ECO:0000313" key="6">
    <source>
        <dbReference type="Ensembl" id="ENSCINP00000029859.1"/>
    </source>
</evidence>
<dbReference type="EMBL" id="EAAA01001699">
    <property type="status" value="NOT_ANNOTATED_CDS"/>
    <property type="molecule type" value="Genomic_DNA"/>
</dbReference>
<name>H2XJM7_CIOIN</name>
<reference evidence="6" key="2">
    <citation type="journal article" date="2008" name="Genome Biol.">
        <title>Improved genome assembly and evidence-based global gene model set for the chordate Ciona intestinalis: new insight into intron and operon populations.</title>
        <authorList>
            <person name="Satou Y."/>
            <person name="Mineta K."/>
            <person name="Ogasawara M."/>
            <person name="Sasakura Y."/>
            <person name="Shoguchi E."/>
            <person name="Ueno K."/>
            <person name="Yamada L."/>
            <person name="Matsumoto J."/>
            <person name="Wasserscheid J."/>
            <person name="Dewar K."/>
            <person name="Wiley G.B."/>
            <person name="Macmil S.L."/>
            <person name="Roe B.A."/>
            <person name="Zeller R.W."/>
            <person name="Hastings K.E."/>
            <person name="Lemaire P."/>
            <person name="Lindquist E."/>
            <person name="Endo T."/>
            <person name="Hotta K."/>
            <person name="Inaba K."/>
        </authorList>
    </citation>
    <scope>NUCLEOTIDE SEQUENCE [LARGE SCALE GENOMIC DNA]</scope>
    <source>
        <strain evidence="6">wild type</strain>
    </source>
</reference>
<evidence type="ECO:0000256" key="1">
    <source>
        <dbReference type="ARBA" id="ARBA00004141"/>
    </source>
</evidence>
<feature type="transmembrane region" description="Helical" evidence="5">
    <location>
        <begin position="20"/>
        <end position="43"/>
    </location>
</feature>
<dbReference type="SUPFAM" id="SSF103473">
    <property type="entry name" value="MFS general substrate transporter"/>
    <property type="match status" value="1"/>
</dbReference>
<sequence>MTVVAPQTLKADGSKLTDKTAGQIAATMALSGIAGPIIFGVWLDKTKKFLCTSSFAYGMALVSTAAYTVVVYSSVEWPLWITTIVFGIAFTSYMNIGMEIASELTFPEPASTSTSLIYSLGGVFCLIEMEVARAIMDAGNILGSNIFLTMMLLVGFITTLTINGEMKRYKASTEVVDDS</sequence>
<dbReference type="PANTHER" id="PTHR10924:SF4">
    <property type="entry name" value="GH15861P"/>
    <property type="match status" value="1"/>
</dbReference>
<dbReference type="InterPro" id="IPR049680">
    <property type="entry name" value="FLVCR1-2_SLC49-like"/>
</dbReference>
<proteinExistence type="predicted"/>
<reference evidence="7" key="1">
    <citation type="journal article" date="2002" name="Science">
        <title>The draft genome of Ciona intestinalis: insights into chordate and vertebrate origins.</title>
        <authorList>
            <person name="Dehal P."/>
            <person name="Satou Y."/>
            <person name="Campbell R.K."/>
            <person name="Chapman J."/>
            <person name="Degnan B."/>
            <person name="De Tomaso A."/>
            <person name="Davidson B."/>
            <person name="Di Gregorio A."/>
            <person name="Gelpke M."/>
            <person name="Goodstein D.M."/>
            <person name="Harafuji N."/>
            <person name="Hastings K.E."/>
            <person name="Ho I."/>
            <person name="Hotta K."/>
            <person name="Huang W."/>
            <person name="Kawashima T."/>
            <person name="Lemaire P."/>
            <person name="Martinez D."/>
            <person name="Meinertzhagen I.A."/>
            <person name="Necula S."/>
            <person name="Nonaka M."/>
            <person name="Putnam N."/>
            <person name="Rash S."/>
            <person name="Saiga H."/>
            <person name="Satake M."/>
            <person name="Terry A."/>
            <person name="Yamada L."/>
            <person name="Wang H.G."/>
            <person name="Awazu S."/>
            <person name="Azumi K."/>
            <person name="Boore J."/>
            <person name="Branno M."/>
            <person name="Chin-Bow S."/>
            <person name="DeSantis R."/>
            <person name="Doyle S."/>
            <person name="Francino P."/>
            <person name="Keys D.N."/>
            <person name="Haga S."/>
            <person name="Hayashi H."/>
            <person name="Hino K."/>
            <person name="Imai K.S."/>
            <person name="Inaba K."/>
            <person name="Kano S."/>
            <person name="Kobayashi K."/>
            <person name="Kobayashi M."/>
            <person name="Lee B.I."/>
            <person name="Makabe K.W."/>
            <person name="Manohar C."/>
            <person name="Matassi G."/>
            <person name="Medina M."/>
            <person name="Mochizuki Y."/>
            <person name="Mount S."/>
            <person name="Morishita T."/>
            <person name="Miura S."/>
            <person name="Nakayama A."/>
            <person name="Nishizaka S."/>
            <person name="Nomoto H."/>
            <person name="Ohta F."/>
            <person name="Oishi K."/>
            <person name="Rigoutsos I."/>
            <person name="Sano M."/>
            <person name="Sasaki A."/>
            <person name="Sasakura Y."/>
            <person name="Shoguchi E."/>
            <person name="Shin-i T."/>
            <person name="Spagnuolo A."/>
            <person name="Stainier D."/>
            <person name="Suzuki M.M."/>
            <person name="Tassy O."/>
            <person name="Takatori N."/>
            <person name="Tokuoka M."/>
            <person name="Yagi K."/>
            <person name="Yoshizaki F."/>
            <person name="Wada S."/>
            <person name="Zhang C."/>
            <person name="Hyatt P.D."/>
            <person name="Larimer F."/>
            <person name="Detter C."/>
            <person name="Doggett N."/>
            <person name="Glavina T."/>
            <person name="Hawkins T."/>
            <person name="Richardson P."/>
            <person name="Lucas S."/>
            <person name="Kohara Y."/>
            <person name="Levine M."/>
            <person name="Satoh N."/>
            <person name="Rokhsar D.S."/>
        </authorList>
    </citation>
    <scope>NUCLEOTIDE SEQUENCE [LARGE SCALE GENOMIC DNA]</scope>
</reference>
<reference evidence="6" key="3">
    <citation type="submission" date="2025-08" db="UniProtKB">
        <authorList>
            <consortium name="Ensembl"/>
        </authorList>
    </citation>
    <scope>IDENTIFICATION</scope>
</reference>